<dbReference type="GO" id="GO:0006508">
    <property type="term" value="P:proteolysis"/>
    <property type="evidence" value="ECO:0007669"/>
    <property type="project" value="InterPro"/>
</dbReference>
<organism evidence="1 2">
    <name type="scientific">Brachionus plicatilis</name>
    <name type="common">Marine rotifer</name>
    <name type="synonym">Brachionus muelleri</name>
    <dbReference type="NCBI Taxonomy" id="10195"/>
    <lineage>
        <taxon>Eukaryota</taxon>
        <taxon>Metazoa</taxon>
        <taxon>Spiralia</taxon>
        <taxon>Gnathifera</taxon>
        <taxon>Rotifera</taxon>
        <taxon>Eurotatoria</taxon>
        <taxon>Monogononta</taxon>
        <taxon>Pseudotrocha</taxon>
        <taxon>Ploima</taxon>
        <taxon>Brachionidae</taxon>
        <taxon>Brachionus</taxon>
    </lineage>
</organism>
<feature type="non-terminal residue" evidence="1">
    <location>
        <position position="1"/>
    </location>
</feature>
<dbReference type="GO" id="GO:0004222">
    <property type="term" value="F:metalloendopeptidase activity"/>
    <property type="evidence" value="ECO:0007669"/>
    <property type="project" value="InterPro"/>
</dbReference>
<dbReference type="EMBL" id="REGN01009625">
    <property type="protein sequence ID" value="RNA00720.1"/>
    <property type="molecule type" value="Genomic_DNA"/>
</dbReference>
<dbReference type="OrthoDB" id="534666at2759"/>
<evidence type="ECO:0000313" key="1">
    <source>
        <dbReference type="EMBL" id="RNA00720.1"/>
    </source>
</evidence>
<dbReference type="InterPro" id="IPR024080">
    <property type="entry name" value="Neurolysin/TOP_N"/>
</dbReference>
<protein>
    <submittedName>
        <fullName evidence="1">Mitochondrial isoform X2</fullName>
    </submittedName>
</protein>
<comment type="caution">
    <text evidence="1">The sequence shown here is derived from an EMBL/GenBank/DDBJ whole genome shotgun (WGS) entry which is preliminary data.</text>
</comment>
<reference evidence="1 2" key="1">
    <citation type="journal article" date="2018" name="Sci. Rep.">
        <title>Genomic signatures of local adaptation to the degree of environmental predictability in rotifers.</title>
        <authorList>
            <person name="Franch-Gras L."/>
            <person name="Hahn C."/>
            <person name="Garcia-Roger E.M."/>
            <person name="Carmona M.J."/>
            <person name="Serra M."/>
            <person name="Gomez A."/>
        </authorList>
    </citation>
    <scope>NUCLEOTIDE SEQUENCE [LARGE SCALE GENOMIC DNA]</scope>
    <source>
        <strain evidence="1">HYR1</strain>
    </source>
</reference>
<proteinExistence type="predicted"/>
<dbReference type="PANTHER" id="PTHR11804">
    <property type="entry name" value="PROTEASE M3 THIMET OLIGOPEPTIDASE-RELATED"/>
    <property type="match status" value="1"/>
</dbReference>
<dbReference type="InterPro" id="IPR045090">
    <property type="entry name" value="Pept_M3A_M3B"/>
</dbReference>
<dbReference type="InterPro" id="IPR024077">
    <property type="entry name" value="Neurolysin/TOP_dom2"/>
</dbReference>
<dbReference type="PANTHER" id="PTHR11804:SF84">
    <property type="entry name" value="SACCHAROLYSIN"/>
    <property type="match status" value="1"/>
</dbReference>
<sequence>IFFKFRQITKFLSQSRLVYLSKSRTIMADSILKWDVNSERIRAMSQDLIVQARKQSEKILCSNPADSEILKAMNELDKNLGNGLCYINILKSVFPDKSVRDTSSDAVAELNKLIIELRMDKKFYEFLEKARTQLDQHLDNESRRYLDKNILERKLDGLHLDDNTLNQVKILNEKISDLCVEFSKNCNEESSKFSFNKEQLGKFNLFSVKKYKFSICRYYNFKGVNENFLNSLPKDNEGNYEVSLKYPVYYPVMKECRVPETRRKLNIAFDSRYF</sequence>
<evidence type="ECO:0000313" key="2">
    <source>
        <dbReference type="Proteomes" id="UP000276133"/>
    </source>
</evidence>
<dbReference type="Gene3D" id="1.10.1370.10">
    <property type="entry name" value="Neurolysin, domain 3"/>
    <property type="match status" value="1"/>
</dbReference>
<accession>A0A3M7PNX1</accession>
<dbReference type="SUPFAM" id="SSF55486">
    <property type="entry name" value="Metalloproteases ('zincins'), catalytic domain"/>
    <property type="match status" value="1"/>
</dbReference>
<keyword evidence="2" id="KW-1185">Reference proteome</keyword>
<dbReference type="Gene3D" id="1.20.1050.40">
    <property type="entry name" value="Endopeptidase. Chain P, domain 1"/>
    <property type="match status" value="1"/>
</dbReference>
<gene>
    <name evidence="1" type="ORF">BpHYR1_015532</name>
</gene>
<dbReference type="Proteomes" id="UP000276133">
    <property type="component" value="Unassembled WGS sequence"/>
</dbReference>
<name>A0A3M7PNX1_BRAPC</name>
<dbReference type="GO" id="GO:0006518">
    <property type="term" value="P:peptide metabolic process"/>
    <property type="evidence" value="ECO:0007669"/>
    <property type="project" value="TreeGrafter"/>
</dbReference>
<dbReference type="AlphaFoldDB" id="A0A3M7PNX1"/>
<dbReference type="STRING" id="10195.A0A3M7PNX1"/>